<dbReference type="AlphaFoldDB" id="A0A923L1N5"/>
<name>A0A923L1N5_9FIRM</name>
<keyword evidence="1" id="KW-0812">Transmembrane</keyword>
<organism evidence="2 3">
    <name type="scientific">Anaerofilum hominis</name>
    <dbReference type="NCBI Taxonomy" id="2763016"/>
    <lineage>
        <taxon>Bacteria</taxon>
        <taxon>Bacillati</taxon>
        <taxon>Bacillota</taxon>
        <taxon>Clostridia</taxon>
        <taxon>Eubacteriales</taxon>
        <taxon>Oscillospiraceae</taxon>
        <taxon>Anaerofilum</taxon>
    </lineage>
</organism>
<dbReference type="EMBL" id="JACONZ010000004">
    <property type="protein sequence ID" value="MBC5582038.1"/>
    <property type="molecule type" value="Genomic_DNA"/>
</dbReference>
<gene>
    <name evidence="2" type="ORF">H8S23_11025</name>
</gene>
<proteinExistence type="predicted"/>
<evidence type="ECO:0000256" key="1">
    <source>
        <dbReference type="SAM" id="Phobius"/>
    </source>
</evidence>
<accession>A0A923L1N5</accession>
<sequence>MLFVKFISTCGLTLFISGMQKYLSTRKNWLSGAIVPILTVGILAILFSFTKVPFSFETLAPCAVLIALELFIWVDGRFQYKRMEIRKMKAKDIA</sequence>
<feature type="transmembrane region" description="Helical" evidence="1">
    <location>
        <begin position="29"/>
        <end position="49"/>
    </location>
</feature>
<evidence type="ECO:0000313" key="3">
    <source>
        <dbReference type="Proteomes" id="UP000659630"/>
    </source>
</evidence>
<protein>
    <submittedName>
        <fullName evidence="2">Uncharacterized protein</fullName>
    </submittedName>
</protein>
<evidence type="ECO:0000313" key="2">
    <source>
        <dbReference type="EMBL" id="MBC5582038.1"/>
    </source>
</evidence>
<reference evidence="2" key="1">
    <citation type="submission" date="2020-08" db="EMBL/GenBank/DDBJ databases">
        <title>Genome public.</title>
        <authorList>
            <person name="Liu C."/>
            <person name="Sun Q."/>
        </authorList>
    </citation>
    <scope>NUCLEOTIDE SEQUENCE</scope>
    <source>
        <strain evidence="2">BX8</strain>
    </source>
</reference>
<dbReference type="Proteomes" id="UP000659630">
    <property type="component" value="Unassembled WGS sequence"/>
</dbReference>
<feature type="transmembrane region" description="Helical" evidence="1">
    <location>
        <begin position="55"/>
        <end position="74"/>
    </location>
</feature>
<dbReference type="RefSeq" id="WP_186888399.1">
    <property type="nucleotide sequence ID" value="NZ_JACONZ010000004.1"/>
</dbReference>
<keyword evidence="3" id="KW-1185">Reference proteome</keyword>
<comment type="caution">
    <text evidence="2">The sequence shown here is derived from an EMBL/GenBank/DDBJ whole genome shotgun (WGS) entry which is preliminary data.</text>
</comment>
<keyword evidence="1" id="KW-0472">Membrane</keyword>
<keyword evidence="1" id="KW-1133">Transmembrane helix</keyword>